<accession>U5L7H9</accession>
<keyword evidence="1" id="KW-0472">Membrane</keyword>
<evidence type="ECO:0000256" key="1">
    <source>
        <dbReference type="SAM" id="Phobius"/>
    </source>
</evidence>
<dbReference type="EMBL" id="CP006643">
    <property type="protein sequence ID" value="AGX02617.1"/>
    <property type="molecule type" value="Genomic_DNA"/>
</dbReference>
<protein>
    <submittedName>
        <fullName evidence="2">Uncharacterized protein</fullName>
    </submittedName>
</protein>
<proteinExistence type="predicted"/>
<keyword evidence="1" id="KW-1133">Transmembrane helix</keyword>
<evidence type="ECO:0000313" key="2">
    <source>
        <dbReference type="EMBL" id="AGX02617.1"/>
    </source>
</evidence>
<gene>
    <name evidence="2" type="ORF">N288_03270</name>
</gene>
<organism evidence="2 3">
    <name type="scientific">Bacillus infantis NRRL B-14911</name>
    <dbReference type="NCBI Taxonomy" id="1367477"/>
    <lineage>
        <taxon>Bacteria</taxon>
        <taxon>Bacillati</taxon>
        <taxon>Bacillota</taxon>
        <taxon>Bacilli</taxon>
        <taxon>Bacillales</taxon>
        <taxon>Bacillaceae</taxon>
        <taxon>Bacillus</taxon>
    </lineage>
</organism>
<keyword evidence="3" id="KW-1185">Reference proteome</keyword>
<dbReference type="KEGG" id="bif:N288_03270"/>
<dbReference type="PATRIC" id="fig|1367477.3.peg.597"/>
<dbReference type="HOGENOM" id="CLU_3114577_0_0_9"/>
<keyword evidence="1" id="KW-0812">Transmembrane</keyword>
<name>U5L7H9_9BACI</name>
<feature type="transmembrane region" description="Helical" evidence="1">
    <location>
        <begin position="6"/>
        <end position="26"/>
    </location>
</feature>
<dbReference type="AlphaFoldDB" id="U5L7H9"/>
<dbReference type="Proteomes" id="UP000017805">
    <property type="component" value="Chromosome"/>
</dbReference>
<reference evidence="2 3" key="1">
    <citation type="submission" date="2013-07" db="EMBL/GenBank/DDBJ databases">
        <title>Complete genome sequence of Bacillus infantis NRRL B-14911 that has potential to induce cardiac disease by antigenic mimicry.</title>
        <authorList>
            <person name="Massilamany C."/>
            <person name="Smith T.P.L."/>
            <person name="Loy J.D."/>
            <person name="Barletta R."/>
            <person name="Reddy J."/>
        </authorList>
    </citation>
    <scope>NUCLEOTIDE SEQUENCE [LARGE SCALE GENOMIC DNA]</scope>
    <source>
        <strain evidence="2 3">NRRL B-14911</strain>
    </source>
</reference>
<dbReference type="RefSeq" id="WP_009792235.1">
    <property type="nucleotide sequence ID" value="NC_022524.1"/>
</dbReference>
<evidence type="ECO:0000313" key="3">
    <source>
        <dbReference type="Proteomes" id="UP000017805"/>
    </source>
</evidence>
<sequence>MLLSWIITAGFILCLGLVGGMFIHYLRAAMHTHDSVTVDPAPEETSEEIK</sequence>